<dbReference type="KEGG" id="bvo:Pan97_02410"/>
<keyword evidence="2" id="KW-1185">Reference proteome</keyword>
<evidence type="ECO:0000313" key="2">
    <source>
        <dbReference type="Proteomes" id="UP000318626"/>
    </source>
</evidence>
<dbReference type="Proteomes" id="UP000318626">
    <property type="component" value="Chromosome"/>
</dbReference>
<dbReference type="EMBL" id="CP036289">
    <property type="protein sequence ID" value="QDU73274.1"/>
    <property type="molecule type" value="Genomic_DNA"/>
</dbReference>
<protein>
    <submittedName>
        <fullName evidence="1">Uncharacterized protein</fullName>
    </submittedName>
</protein>
<name>A0A518C269_9BACT</name>
<organism evidence="1 2">
    <name type="scientific">Bremerella volcania</name>
    <dbReference type="NCBI Taxonomy" id="2527984"/>
    <lineage>
        <taxon>Bacteria</taxon>
        <taxon>Pseudomonadati</taxon>
        <taxon>Planctomycetota</taxon>
        <taxon>Planctomycetia</taxon>
        <taxon>Pirellulales</taxon>
        <taxon>Pirellulaceae</taxon>
        <taxon>Bremerella</taxon>
    </lineage>
</organism>
<gene>
    <name evidence="1" type="ORF">Pan97_02410</name>
</gene>
<reference evidence="2" key="1">
    <citation type="submission" date="2019-02" db="EMBL/GenBank/DDBJ databases">
        <title>Deep-cultivation of Planctomycetes and their phenomic and genomic characterization uncovers novel biology.</title>
        <authorList>
            <person name="Wiegand S."/>
            <person name="Jogler M."/>
            <person name="Boedeker C."/>
            <person name="Pinto D."/>
            <person name="Vollmers J."/>
            <person name="Rivas-Marin E."/>
            <person name="Kohn T."/>
            <person name="Peeters S.H."/>
            <person name="Heuer A."/>
            <person name="Rast P."/>
            <person name="Oberbeckmann S."/>
            <person name="Bunk B."/>
            <person name="Jeske O."/>
            <person name="Meyerdierks A."/>
            <person name="Storesund J.E."/>
            <person name="Kallscheuer N."/>
            <person name="Luecker S."/>
            <person name="Lage O.M."/>
            <person name="Pohl T."/>
            <person name="Merkel B.J."/>
            <person name="Hornburger P."/>
            <person name="Mueller R.-W."/>
            <person name="Bruemmer F."/>
            <person name="Labrenz M."/>
            <person name="Spormann A.M."/>
            <person name="Op den Camp H."/>
            <person name="Overmann J."/>
            <person name="Amann R."/>
            <person name="Jetten M.S.M."/>
            <person name="Mascher T."/>
            <person name="Medema M.H."/>
            <person name="Devos D.P."/>
            <person name="Kaster A.-K."/>
            <person name="Ovreas L."/>
            <person name="Rohde M."/>
            <person name="Galperin M.Y."/>
            <person name="Jogler C."/>
        </authorList>
    </citation>
    <scope>NUCLEOTIDE SEQUENCE [LARGE SCALE GENOMIC DNA]</scope>
    <source>
        <strain evidence="2">Pan97</strain>
    </source>
</reference>
<evidence type="ECO:0000313" key="1">
    <source>
        <dbReference type="EMBL" id="QDU73274.1"/>
    </source>
</evidence>
<dbReference type="AlphaFoldDB" id="A0A518C269"/>
<accession>A0A518C269</accession>
<sequence>MLGKNGPFPGDIQVSAQEAWQLIPFAYVTDYDGWRSLSPPCPSEMSWQPTHMGKYHASLPA</sequence>
<proteinExistence type="predicted"/>